<reference evidence="1 2" key="1">
    <citation type="journal article" date="2012" name="J. Bacteriol.">
        <title>Genome Sequence of the Protease-Producing Bacterium Rheinheimera nanhaiensis E407-8T, Isolated from Deep-Sea Sediment of the South China Sea.</title>
        <authorList>
            <person name="Zhang X.-Y."/>
            <person name="Zhang Y.-J."/>
            <person name="Qin Q.-L."/>
            <person name="Xie B.-B."/>
            <person name="Chen X.-L."/>
            <person name="Zhou B.-C."/>
            <person name="Zhang Y.-Z."/>
        </authorList>
    </citation>
    <scope>NUCLEOTIDE SEQUENCE [LARGE SCALE GENOMIC DNA]</scope>
    <source>
        <strain evidence="1 2">E407-8</strain>
    </source>
</reference>
<dbReference type="EMBL" id="BAFK01000002">
    <property type="protein sequence ID" value="GAB57498.1"/>
    <property type="molecule type" value="Genomic_DNA"/>
</dbReference>
<dbReference type="AlphaFoldDB" id="I1DTX0"/>
<evidence type="ECO:0000313" key="2">
    <source>
        <dbReference type="Proteomes" id="UP000004374"/>
    </source>
</evidence>
<name>I1DTX0_9GAMM</name>
<sequence>MARYFPRAPARWQILIGGKKRILPTTNPSAPLSVLLPLK</sequence>
<gene>
    <name evidence="1" type="ORF">RNAN_0466</name>
</gene>
<accession>I1DTX0</accession>
<comment type="caution">
    <text evidence="1">The sequence shown here is derived from an EMBL/GenBank/DDBJ whole genome shotgun (WGS) entry which is preliminary data.</text>
</comment>
<dbReference type="Proteomes" id="UP000004374">
    <property type="component" value="Unassembled WGS sequence"/>
</dbReference>
<organism evidence="1 2">
    <name type="scientific">Rheinheimera nanhaiensis E407-8</name>
    <dbReference type="NCBI Taxonomy" id="562729"/>
    <lineage>
        <taxon>Bacteria</taxon>
        <taxon>Pseudomonadati</taxon>
        <taxon>Pseudomonadota</taxon>
        <taxon>Gammaproteobacteria</taxon>
        <taxon>Chromatiales</taxon>
        <taxon>Chromatiaceae</taxon>
        <taxon>Rheinheimera</taxon>
    </lineage>
</organism>
<proteinExistence type="predicted"/>
<protein>
    <submittedName>
        <fullName evidence="1">Uncharacterized protein</fullName>
    </submittedName>
</protein>
<evidence type="ECO:0000313" key="1">
    <source>
        <dbReference type="EMBL" id="GAB57498.1"/>
    </source>
</evidence>
<dbReference type="STRING" id="562729.RNAN_0466"/>
<keyword evidence="2" id="KW-1185">Reference proteome</keyword>